<evidence type="ECO:0000313" key="3">
    <source>
        <dbReference type="Proteomes" id="UP000001036"/>
    </source>
</evidence>
<keyword evidence="1" id="KW-0732">Signal</keyword>
<name>B3PJG6_CELJU</name>
<reference evidence="2 3" key="1">
    <citation type="journal article" date="2008" name="J. Bacteriol.">
        <title>Insights into plant cell wall degradation from the genome sequence of the soil bacterium Cellvibrio japonicus.</title>
        <authorList>
            <person name="Deboy R.T."/>
            <person name="Mongodin E.F."/>
            <person name="Fouts D.E."/>
            <person name="Tailford L.E."/>
            <person name="Khouri H."/>
            <person name="Emerson J.B."/>
            <person name="Mohamoud Y."/>
            <person name="Watkins K."/>
            <person name="Henrissat B."/>
            <person name="Gilbert H.J."/>
            <person name="Nelson K.E."/>
        </authorList>
    </citation>
    <scope>NUCLEOTIDE SEQUENCE [LARGE SCALE GENOMIC DNA]</scope>
    <source>
        <strain evidence="2 3">Ueda107</strain>
    </source>
</reference>
<accession>B3PJG6</accession>
<dbReference type="Pfam" id="PF12895">
    <property type="entry name" value="ANAPC3"/>
    <property type="match status" value="1"/>
</dbReference>
<dbReference type="PANTHER" id="PTHR12558:SF13">
    <property type="entry name" value="CELL DIVISION CYCLE PROTEIN 27 HOMOLOG"/>
    <property type="match status" value="1"/>
</dbReference>
<dbReference type="PANTHER" id="PTHR12558">
    <property type="entry name" value="CELL DIVISION CYCLE 16,23,27"/>
    <property type="match status" value="1"/>
</dbReference>
<evidence type="ECO:0000256" key="1">
    <source>
        <dbReference type="SAM" id="SignalP"/>
    </source>
</evidence>
<dbReference type="EMBL" id="CP000934">
    <property type="protein sequence ID" value="ACE83903.1"/>
    <property type="molecule type" value="Genomic_DNA"/>
</dbReference>
<dbReference type="SUPFAM" id="SSF81901">
    <property type="entry name" value="HCP-like"/>
    <property type="match status" value="1"/>
</dbReference>
<dbReference type="InterPro" id="IPR019734">
    <property type="entry name" value="TPR_rpt"/>
</dbReference>
<dbReference type="SUPFAM" id="SSF48452">
    <property type="entry name" value="TPR-like"/>
    <property type="match status" value="1"/>
</dbReference>
<dbReference type="Proteomes" id="UP000001036">
    <property type="component" value="Chromosome"/>
</dbReference>
<keyword evidence="3" id="KW-1185">Reference proteome</keyword>
<protein>
    <submittedName>
        <fullName evidence="2">Tetratricopeptide repeat domain protein</fullName>
    </submittedName>
</protein>
<feature type="chain" id="PRO_5002794157" evidence="1">
    <location>
        <begin position="46"/>
        <end position="433"/>
    </location>
</feature>
<dbReference type="AlphaFoldDB" id="B3PJG6"/>
<sequence length="433" mass="48250">MLFETGIAMRVRSQVFAANTIRYMRRFVRVGLLVAAVTGAPSALAAGNSVSASTFKELTSIQEKISANQTAAALQDLKALHAKVEKDSLDEALVLQMLGYTEMGNNNYANAIDYLKRSLALNKLPENVKYNVGYMVAQLYAAQEKYQEALIFAEAWFKTLASPTPDQAIFMANIFAQTGDYAKAIPYVKQAINSGKEPRESWFQLYIACSFELKDYAQAAEALQAAIKQWPKKSEYWEQLASVYVLQGKDMKGLASLQLAWKMGVLEKESSIRSLVQLSVTKGVPEMGARLLESALGQQVVPRNEAWVDLLANAWLAARETTPAVTVFEELAGITGSGDPYVRIANIYVEQAKWKPAEQALRKALNAKLKEPGKAWLILGIVMTEQTQFDQGLEAFRKARAYAYSEKQAGSWLKYAEDLRRQHNWVTRNQSES</sequence>
<gene>
    <name evidence="2" type="ordered locus">CJA_0571</name>
</gene>
<dbReference type="eggNOG" id="COG0457">
    <property type="taxonomic scope" value="Bacteria"/>
</dbReference>
<dbReference type="SMART" id="SM00028">
    <property type="entry name" value="TPR"/>
    <property type="match status" value="5"/>
</dbReference>
<dbReference type="KEGG" id="cja:CJA_0571"/>
<feature type="signal peptide" evidence="1">
    <location>
        <begin position="1"/>
        <end position="45"/>
    </location>
</feature>
<dbReference type="HOGENOM" id="CLU_038151_0_0_6"/>
<organism evidence="2 3">
    <name type="scientific">Cellvibrio japonicus (strain Ueda107)</name>
    <name type="common">Pseudomonas fluorescens subsp. cellulosa</name>
    <dbReference type="NCBI Taxonomy" id="498211"/>
    <lineage>
        <taxon>Bacteria</taxon>
        <taxon>Pseudomonadati</taxon>
        <taxon>Pseudomonadota</taxon>
        <taxon>Gammaproteobacteria</taxon>
        <taxon>Cellvibrionales</taxon>
        <taxon>Cellvibrionaceae</taxon>
        <taxon>Cellvibrio</taxon>
    </lineage>
</organism>
<dbReference type="STRING" id="498211.CJA_0571"/>
<proteinExistence type="predicted"/>
<evidence type="ECO:0000313" key="2">
    <source>
        <dbReference type="EMBL" id="ACE83903.1"/>
    </source>
</evidence>
<dbReference type="Gene3D" id="1.25.40.10">
    <property type="entry name" value="Tetratricopeptide repeat domain"/>
    <property type="match status" value="3"/>
</dbReference>
<dbReference type="InterPro" id="IPR011990">
    <property type="entry name" value="TPR-like_helical_dom_sf"/>
</dbReference>
<dbReference type="Pfam" id="PF13181">
    <property type="entry name" value="TPR_8"/>
    <property type="match status" value="1"/>
</dbReference>